<dbReference type="AlphaFoldDB" id="A0A7S7NLC7"/>
<dbReference type="Proteomes" id="UP000593892">
    <property type="component" value="Chromosome"/>
</dbReference>
<dbReference type="PANTHER" id="PTHR31362">
    <property type="entry name" value="GLYCOSYLTRANSFERASE STELLO1-RELATED"/>
    <property type="match status" value="1"/>
</dbReference>
<evidence type="ECO:0000313" key="2">
    <source>
        <dbReference type="Proteomes" id="UP000593892"/>
    </source>
</evidence>
<accession>A0A7S7NLC7</accession>
<name>A0A7S7NLC7_PALFE</name>
<evidence type="ECO:0000313" key="1">
    <source>
        <dbReference type="EMBL" id="QOY85214.1"/>
    </source>
</evidence>
<sequence length="345" mass="39040">MNNARWIVVTTINPPTETVRRLAELCPEWQILVVGDRKTPPDWHYPGVRFLSVDEQKTLPFALAERSPFNHYARKNLGYLYAIAHGAEVLLETDDDNIPYDWYPGAVSPAIVARSVESAGWQNVYRHFSSARIWPRGFPLEFVNESLRTDCALSPPFEQTCAIQQFLADENPDVDAVYRLTTEGDIFFRGEDVVLGSGSWCPFNSQNTLWWPQAFTYLYLPCSATFRMTDIWRSFVAQACLFASGGRLAFRGANMFQRRNDHSLIRDFADEVSGYLNNVAIMDKLSRLPLAGIDPAAQLDACYEQMTASGYLRPEELDLARLWLADLQSARIQAQSAKPSLPLIA</sequence>
<dbReference type="Pfam" id="PF03385">
    <property type="entry name" value="STELLO"/>
    <property type="match status" value="1"/>
</dbReference>
<organism evidence="1 2">
    <name type="scientific">Paludibaculum fermentans</name>
    <dbReference type="NCBI Taxonomy" id="1473598"/>
    <lineage>
        <taxon>Bacteria</taxon>
        <taxon>Pseudomonadati</taxon>
        <taxon>Acidobacteriota</taxon>
        <taxon>Terriglobia</taxon>
        <taxon>Bryobacterales</taxon>
        <taxon>Bryobacteraceae</taxon>
        <taxon>Paludibaculum</taxon>
    </lineage>
</organism>
<dbReference type="KEGG" id="pfer:IRI77_20475"/>
<dbReference type="EMBL" id="CP063849">
    <property type="protein sequence ID" value="QOY85214.1"/>
    <property type="molecule type" value="Genomic_DNA"/>
</dbReference>
<dbReference type="InterPro" id="IPR005049">
    <property type="entry name" value="STL-like"/>
</dbReference>
<keyword evidence="2" id="KW-1185">Reference proteome</keyword>
<gene>
    <name evidence="1" type="ORF">IRI77_20475</name>
</gene>
<reference evidence="1 2" key="1">
    <citation type="submission" date="2020-10" db="EMBL/GenBank/DDBJ databases">
        <title>Complete genome sequence of Paludibaculum fermentans P105T, a facultatively anaerobic acidobacterium capable of dissimilatory Fe(III) reduction.</title>
        <authorList>
            <person name="Dedysh S.N."/>
            <person name="Beletsky A.V."/>
            <person name="Kulichevskaya I.S."/>
            <person name="Mardanov A.V."/>
            <person name="Ravin N.V."/>
        </authorList>
    </citation>
    <scope>NUCLEOTIDE SEQUENCE [LARGE SCALE GENOMIC DNA]</scope>
    <source>
        <strain evidence="1 2">P105</strain>
    </source>
</reference>
<proteinExistence type="predicted"/>
<dbReference type="RefSeq" id="WP_194446884.1">
    <property type="nucleotide sequence ID" value="NZ_CP063849.1"/>
</dbReference>
<protein>
    <submittedName>
        <fullName evidence="1">DUF288 domain-containing protein</fullName>
    </submittedName>
</protein>
<dbReference type="PANTHER" id="PTHR31362:SF0">
    <property type="entry name" value="EXOSTOSIN DOMAIN-CONTAINING PROTEIN-RELATED"/>
    <property type="match status" value="1"/>
</dbReference>